<dbReference type="HOGENOM" id="CLU_1070234_0_0_1"/>
<dbReference type="EMBL" id="CH476627">
    <property type="protein sequence ID" value="EDO03748.1"/>
    <property type="molecule type" value="Genomic_DNA"/>
</dbReference>
<keyword evidence="4" id="KW-1185">Reference proteome</keyword>
<gene>
    <name evidence="3" type="ORF">SS1G_06229</name>
</gene>
<keyword evidence="1" id="KW-0812">Transmembrane</keyword>
<dbReference type="Proteomes" id="UP000001312">
    <property type="component" value="Unassembled WGS sequence"/>
</dbReference>
<evidence type="ECO:0000313" key="4">
    <source>
        <dbReference type="Proteomes" id="UP000001312"/>
    </source>
</evidence>
<feature type="transmembrane region" description="Helical" evidence="1">
    <location>
        <begin position="35"/>
        <end position="55"/>
    </location>
</feature>
<dbReference type="PANTHER" id="PTHR37013:SF4">
    <property type="entry name" value="INTEGRAL MEMBRANE PROTEIN"/>
    <property type="match status" value="1"/>
</dbReference>
<dbReference type="AlphaFoldDB" id="A7ELN2"/>
<proteinExistence type="predicted"/>
<feature type="transmembrane region" description="Helical" evidence="1">
    <location>
        <begin position="75"/>
        <end position="93"/>
    </location>
</feature>
<sequence>MIYLTWFLMVVPQSWVLYSRLHLIVQRHKLLRGIWLILIFNSVVFSVPTIIIGTIAQATTINPSLKSFNLIWDRIQLTVYFVQETMLSILYIYETRKYLSAKSFLHQRRTASSSTHRDTNNSVFLHLIYMNLMVIILDIVLLGIQYAGLFYLQGAFKPCVYGVKLKVEFLVLNSLIKSTQSRNASASYNYYRNTESRDHTLVAHGSAPGGNSLDQSGHRLGSQRHVDDIDLEPIDRRCAIQGSVSNASSGEVDARLSPIC</sequence>
<dbReference type="Pfam" id="PF24802">
    <property type="entry name" value="DUF7703"/>
    <property type="match status" value="1"/>
</dbReference>
<evidence type="ECO:0000256" key="1">
    <source>
        <dbReference type="SAM" id="Phobius"/>
    </source>
</evidence>
<feature type="domain" description="DUF7703" evidence="2">
    <location>
        <begin position="2"/>
        <end position="180"/>
    </location>
</feature>
<dbReference type="PANTHER" id="PTHR37013">
    <property type="entry name" value="INTEGRAL MEMBRANE PROTEIN (AFU_ORTHOLOGUE AFUA_1G05950)-RELATED"/>
    <property type="match status" value="1"/>
</dbReference>
<keyword evidence="1" id="KW-1133">Transmembrane helix</keyword>
<reference evidence="4" key="1">
    <citation type="journal article" date="2011" name="PLoS Genet.">
        <title>Genomic analysis of the necrotrophic fungal pathogens Sclerotinia sclerotiorum and Botrytis cinerea.</title>
        <authorList>
            <person name="Amselem J."/>
            <person name="Cuomo C.A."/>
            <person name="van Kan J.A."/>
            <person name="Viaud M."/>
            <person name="Benito E.P."/>
            <person name="Couloux A."/>
            <person name="Coutinho P.M."/>
            <person name="de Vries R.P."/>
            <person name="Dyer P.S."/>
            <person name="Fillinger S."/>
            <person name="Fournier E."/>
            <person name="Gout L."/>
            <person name="Hahn M."/>
            <person name="Kohn L."/>
            <person name="Lapalu N."/>
            <person name="Plummer K.M."/>
            <person name="Pradier J.M."/>
            <person name="Quevillon E."/>
            <person name="Sharon A."/>
            <person name="Simon A."/>
            <person name="ten Have A."/>
            <person name="Tudzynski B."/>
            <person name="Tudzynski P."/>
            <person name="Wincker P."/>
            <person name="Andrew M."/>
            <person name="Anthouard V."/>
            <person name="Beever R.E."/>
            <person name="Beffa R."/>
            <person name="Benoit I."/>
            <person name="Bouzid O."/>
            <person name="Brault B."/>
            <person name="Chen Z."/>
            <person name="Choquer M."/>
            <person name="Collemare J."/>
            <person name="Cotton P."/>
            <person name="Danchin E.G."/>
            <person name="Da Silva C."/>
            <person name="Gautier A."/>
            <person name="Giraud C."/>
            <person name="Giraud T."/>
            <person name="Gonzalez C."/>
            <person name="Grossetete S."/>
            <person name="Guldener U."/>
            <person name="Henrissat B."/>
            <person name="Howlett B.J."/>
            <person name="Kodira C."/>
            <person name="Kretschmer M."/>
            <person name="Lappartient A."/>
            <person name="Leroch M."/>
            <person name="Levis C."/>
            <person name="Mauceli E."/>
            <person name="Neuveglise C."/>
            <person name="Oeser B."/>
            <person name="Pearson M."/>
            <person name="Poulain J."/>
            <person name="Poussereau N."/>
            <person name="Quesneville H."/>
            <person name="Rascle C."/>
            <person name="Schumacher J."/>
            <person name="Segurens B."/>
            <person name="Sexton A."/>
            <person name="Silva E."/>
            <person name="Sirven C."/>
            <person name="Soanes D.M."/>
            <person name="Talbot N.J."/>
            <person name="Templeton M."/>
            <person name="Yandava C."/>
            <person name="Yarden O."/>
            <person name="Zeng Q."/>
            <person name="Rollins J.A."/>
            <person name="Lebrun M.H."/>
            <person name="Dickman M."/>
        </authorList>
    </citation>
    <scope>NUCLEOTIDE SEQUENCE [LARGE SCALE GENOMIC DNA]</scope>
    <source>
        <strain evidence="4">ATCC 18683 / 1980 / Ss-1</strain>
    </source>
</reference>
<protein>
    <recommendedName>
        <fullName evidence="2">DUF7703 domain-containing protein</fullName>
    </recommendedName>
</protein>
<dbReference type="KEGG" id="ssl:SS1G_06229"/>
<accession>A7ELN2</accession>
<dbReference type="GeneID" id="5488994"/>
<dbReference type="RefSeq" id="XP_001593307.1">
    <property type="nucleotide sequence ID" value="XM_001593257.1"/>
</dbReference>
<keyword evidence="1" id="KW-0472">Membrane</keyword>
<organism evidence="3 4">
    <name type="scientific">Sclerotinia sclerotiorum (strain ATCC 18683 / 1980 / Ss-1)</name>
    <name type="common">White mold</name>
    <name type="synonym">Whetzelinia sclerotiorum</name>
    <dbReference type="NCBI Taxonomy" id="665079"/>
    <lineage>
        <taxon>Eukaryota</taxon>
        <taxon>Fungi</taxon>
        <taxon>Dikarya</taxon>
        <taxon>Ascomycota</taxon>
        <taxon>Pezizomycotina</taxon>
        <taxon>Leotiomycetes</taxon>
        <taxon>Helotiales</taxon>
        <taxon>Sclerotiniaceae</taxon>
        <taxon>Sclerotinia</taxon>
    </lineage>
</organism>
<evidence type="ECO:0000259" key="2">
    <source>
        <dbReference type="Pfam" id="PF24802"/>
    </source>
</evidence>
<dbReference type="eggNOG" id="ENOG502SMMC">
    <property type="taxonomic scope" value="Eukaryota"/>
</dbReference>
<dbReference type="InterPro" id="IPR056120">
    <property type="entry name" value="DUF7703"/>
</dbReference>
<dbReference type="InParanoid" id="A7ELN2"/>
<evidence type="ECO:0000313" key="3">
    <source>
        <dbReference type="EMBL" id="EDO03748.1"/>
    </source>
</evidence>
<name>A7ELN2_SCLS1</name>
<feature type="transmembrane region" description="Helical" evidence="1">
    <location>
        <begin position="127"/>
        <end position="152"/>
    </location>
</feature>